<dbReference type="InterPro" id="IPR026569">
    <property type="entry name" value="Ribosomal_bL28"/>
</dbReference>
<dbReference type="PANTHER" id="PTHR39080">
    <property type="entry name" value="50S RIBOSOMAL PROTEIN L28"/>
    <property type="match status" value="1"/>
</dbReference>
<dbReference type="STRING" id="1798002.A2478_00920"/>
<dbReference type="Pfam" id="PF00830">
    <property type="entry name" value="Ribosomal_L28"/>
    <property type="match status" value="1"/>
</dbReference>
<dbReference type="SUPFAM" id="SSF143800">
    <property type="entry name" value="L28p-like"/>
    <property type="match status" value="1"/>
</dbReference>
<evidence type="ECO:0000256" key="4">
    <source>
        <dbReference type="ARBA" id="ARBA00035174"/>
    </source>
</evidence>
<accession>A0A1F5SW76</accession>
<dbReference type="EMBL" id="MFGJ01000008">
    <property type="protein sequence ID" value="OGF30987.1"/>
    <property type="molecule type" value="Genomic_DNA"/>
</dbReference>
<dbReference type="PANTHER" id="PTHR39080:SF1">
    <property type="entry name" value="LARGE RIBOSOMAL SUBUNIT PROTEIN BL28A"/>
    <property type="match status" value="1"/>
</dbReference>
<dbReference type="InterPro" id="IPR034704">
    <property type="entry name" value="Ribosomal_bL28/bL31-like_sf"/>
</dbReference>
<sequence>MSKYCDLCGRGPVSSQSSSHANNKTKRTLNINLQTKKIDGTKVKACTKCMKTLKKAVA</sequence>
<keyword evidence="2 5" id="KW-0689">Ribosomal protein</keyword>
<protein>
    <recommendedName>
        <fullName evidence="4 5">Large ribosomal subunit protein bL28</fullName>
    </recommendedName>
</protein>
<evidence type="ECO:0000256" key="2">
    <source>
        <dbReference type="ARBA" id="ARBA00022980"/>
    </source>
</evidence>
<dbReference type="Gene3D" id="2.30.170.40">
    <property type="entry name" value="Ribosomal protein L28/L24"/>
    <property type="match status" value="1"/>
</dbReference>
<reference evidence="7 8" key="1">
    <citation type="journal article" date="2016" name="Nat. Commun.">
        <title>Thousands of microbial genomes shed light on interconnected biogeochemical processes in an aquifer system.</title>
        <authorList>
            <person name="Anantharaman K."/>
            <person name="Brown C.T."/>
            <person name="Hug L.A."/>
            <person name="Sharon I."/>
            <person name="Castelle C.J."/>
            <person name="Probst A.J."/>
            <person name="Thomas B.C."/>
            <person name="Singh A."/>
            <person name="Wilkins M.J."/>
            <person name="Karaoz U."/>
            <person name="Brodie E.L."/>
            <person name="Williams K.H."/>
            <person name="Hubbard S.S."/>
            <person name="Banfield J.F."/>
        </authorList>
    </citation>
    <scope>NUCLEOTIDE SEQUENCE [LARGE SCALE GENOMIC DNA]</scope>
</reference>
<feature type="region of interest" description="Disordered" evidence="6">
    <location>
        <begin position="1"/>
        <end position="27"/>
    </location>
</feature>
<feature type="compositionally biased region" description="Polar residues" evidence="6">
    <location>
        <begin position="13"/>
        <end position="27"/>
    </location>
</feature>
<gene>
    <name evidence="5" type="primary">rpmB</name>
    <name evidence="7" type="ORF">A2478_00920</name>
</gene>
<proteinExistence type="inferred from homology"/>
<evidence type="ECO:0000313" key="7">
    <source>
        <dbReference type="EMBL" id="OGF30987.1"/>
    </source>
</evidence>
<comment type="similarity">
    <text evidence="1 5">Belongs to the bacterial ribosomal protein bL28 family.</text>
</comment>
<dbReference type="Proteomes" id="UP000179001">
    <property type="component" value="Unassembled WGS sequence"/>
</dbReference>
<organism evidence="7 8">
    <name type="scientific">Candidatus Falkowbacteria bacterium RIFOXYC2_FULL_36_12</name>
    <dbReference type="NCBI Taxonomy" id="1798002"/>
    <lineage>
        <taxon>Bacteria</taxon>
        <taxon>Candidatus Falkowiibacteriota</taxon>
    </lineage>
</organism>
<dbReference type="InterPro" id="IPR050096">
    <property type="entry name" value="Bacterial_rp_bL28"/>
</dbReference>
<dbReference type="NCBIfam" id="TIGR00009">
    <property type="entry name" value="L28"/>
    <property type="match status" value="1"/>
</dbReference>
<evidence type="ECO:0000256" key="6">
    <source>
        <dbReference type="SAM" id="MobiDB-lite"/>
    </source>
</evidence>
<name>A0A1F5SW76_9BACT</name>
<dbReference type="AlphaFoldDB" id="A0A1F5SW76"/>
<dbReference type="GO" id="GO:0006412">
    <property type="term" value="P:translation"/>
    <property type="evidence" value="ECO:0007669"/>
    <property type="project" value="UniProtKB-UniRule"/>
</dbReference>
<comment type="caution">
    <text evidence="7">The sequence shown here is derived from an EMBL/GenBank/DDBJ whole genome shotgun (WGS) entry which is preliminary data.</text>
</comment>
<dbReference type="InterPro" id="IPR001383">
    <property type="entry name" value="Ribosomal_bL28_bact-type"/>
</dbReference>
<dbReference type="HAMAP" id="MF_00373">
    <property type="entry name" value="Ribosomal_bL28"/>
    <property type="match status" value="1"/>
</dbReference>
<evidence type="ECO:0000256" key="3">
    <source>
        <dbReference type="ARBA" id="ARBA00023274"/>
    </source>
</evidence>
<dbReference type="GO" id="GO:1990904">
    <property type="term" value="C:ribonucleoprotein complex"/>
    <property type="evidence" value="ECO:0007669"/>
    <property type="project" value="UniProtKB-KW"/>
</dbReference>
<dbReference type="GO" id="GO:0003735">
    <property type="term" value="F:structural constituent of ribosome"/>
    <property type="evidence" value="ECO:0007669"/>
    <property type="project" value="InterPro"/>
</dbReference>
<evidence type="ECO:0000256" key="1">
    <source>
        <dbReference type="ARBA" id="ARBA00008760"/>
    </source>
</evidence>
<keyword evidence="3 5" id="KW-0687">Ribonucleoprotein</keyword>
<evidence type="ECO:0000256" key="5">
    <source>
        <dbReference type="HAMAP-Rule" id="MF_00373"/>
    </source>
</evidence>
<dbReference type="InterPro" id="IPR037147">
    <property type="entry name" value="Ribosomal_bL28_sf"/>
</dbReference>
<evidence type="ECO:0000313" key="8">
    <source>
        <dbReference type="Proteomes" id="UP000179001"/>
    </source>
</evidence>
<dbReference type="GO" id="GO:0005840">
    <property type="term" value="C:ribosome"/>
    <property type="evidence" value="ECO:0007669"/>
    <property type="project" value="UniProtKB-KW"/>
</dbReference>